<sequence length="181" mass="20156">MSLSIKQENFCNYYVESGNASDAYRRAYSCKGKSDNTVWVEASRLANNPKVALRISELRSEMQRRSDITKDEAVGILADIARANIVDALEIKSNEMFTTIVVKDVSALPIGVQRAILSVKSTDKGYELKLYNKIDAIEKLSKLLGWDASEQKDIIGEGKNDSITIQIIDKRGDVVDADTNY</sequence>
<dbReference type="Proteomes" id="UP000196587">
    <property type="component" value="Unassembled WGS sequence"/>
</dbReference>
<dbReference type="EMBL" id="NFKE01000011">
    <property type="protein sequence ID" value="OUP32652.1"/>
    <property type="molecule type" value="Genomic_DNA"/>
</dbReference>
<keyword evidence="1" id="KW-1188">Viral release from host cell</keyword>
<accession>A0A1Y4JTW6</accession>
<proteinExistence type="predicted"/>
<evidence type="ECO:0000256" key="1">
    <source>
        <dbReference type="ARBA" id="ARBA00022612"/>
    </source>
</evidence>
<comment type="caution">
    <text evidence="3">The sequence shown here is derived from an EMBL/GenBank/DDBJ whole genome shotgun (WGS) entry which is preliminary data.</text>
</comment>
<dbReference type="GO" id="GO:0051276">
    <property type="term" value="P:chromosome organization"/>
    <property type="evidence" value="ECO:0007669"/>
    <property type="project" value="InterPro"/>
</dbReference>
<keyword evidence="2" id="KW-0231">Viral genome packaging</keyword>
<dbReference type="RefSeq" id="WP_087413252.1">
    <property type="nucleotide sequence ID" value="NZ_NFKE01000011.1"/>
</dbReference>
<evidence type="ECO:0000256" key="2">
    <source>
        <dbReference type="ARBA" id="ARBA00023219"/>
    </source>
</evidence>
<dbReference type="PANTHER" id="PTHR41328:SF2">
    <property type="entry name" value="TERMINASE SMALL SUBUNIT"/>
    <property type="match status" value="1"/>
</dbReference>
<organism evidence="3 4">
    <name type="scientific">Bacteroides clarus</name>
    <dbReference type="NCBI Taxonomy" id="626929"/>
    <lineage>
        <taxon>Bacteria</taxon>
        <taxon>Pseudomonadati</taxon>
        <taxon>Bacteroidota</taxon>
        <taxon>Bacteroidia</taxon>
        <taxon>Bacteroidales</taxon>
        <taxon>Bacteroidaceae</taxon>
        <taxon>Bacteroides</taxon>
    </lineage>
</organism>
<reference evidence="4" key="1">
    <citation type="submission" date="2017-04" db="EMBL/GenBank/DDBJ databases">
        <title>Function of individual gut microbiota members based on whole genome sequencing of pure cultures obtained from chicken caecum.</title>
        <authorList>
            <person name="Medvecky M."/>
            <person name="Cejkova D."/>
            <person name="Polansky O."/>
            <person name="Karasova D."/>
            <person name="Kubasova T."/>
            <person name="Cizek A."/>
            <person name="Rychlik I."/>
        </authorList>
    </citation>
    <scope>NUCLEOTIDE SEQUENCE [LARGE SCALE GENOMIC DNA]</scope>
    <source>
        <strain evidence="4">An189</strain>
    </source>
</reference>
<dbReference type="Gene3D" id="1.10.10.1400">
    <property type="entry name" value="Terminase, small subunit, N-terminal DNA-binding domain, HTH motif"/>
    <property type="match status" value="1"/>
</dbReference>
<dbReference type="InterPro" id="IPR005335">
    <property type="entry name" value="Terminase_ssu"/>
</dbReference>
<gene>
    <name evidence="3" type="ORF">B5F24_13745</name>
</gene>
<dbReference type="AlphaFoldDB" id="A0A1Y4JTW6"/>
<evidence type="ECO:0000313" key="4">
    <source>
        <dbReference type="Proteomes" id="UP000196587"/>
    </source>
</evidence>
<name>A0A1Y4JTW6_9BACE</name>
<dbReference type="InterPro" id="IPR052404">
    <property type="entry name" value="SPP1-like_terminase"/>
</dbReference>
<dbReference type="PANTHER" id="PTHR41328">
    <property type="entry name" value="TERMINASE SMALL SUBUNIT-RELATED"/>
    <property type="match status" value="1"/>
</dbReference>
<dbReference type="InterPro" id="IPR038713">
    <property type="entry name" value="Terminase_Gp1_N_sf"/>
</dbReference>
<evidence type="ECO:0000313" key="3">
    <source>
        <dbReference type="EMBL" id="OUP32652.1"/>
    </source>
</evidence>
<dbReference type="Pfam" id="PF03592">
    <property type="entry name" value="Terminase_2"/>
    <property type="match status" value="1"/>
</dbReference>
<protein>
    <submittedName>
        <fullName evidence="3">Terminase small subunit</fullName>
    </submittedName>
</protein>